<organism evidence="1">
    <name type="scientific">Paraburkholderia sprentiae WSM5005</name>
    <dbReference type="NCBI Taxonomy" id="754502"/>
    <lineage>
        <taxon>Bacteria</taxon>
        <taxon>Pseudomonadati</taxon>
        <taxon>Pseudomonadota</taxon>
        <taxon>Betaproteobacteria</taxon>
        <taxon>Burkholderiales</taxon>
        <taxon>Burkholderiaceae</taxon>
        <taxon>Paraburkholderia</taxon>
    </lineage>
</organism>
<sequence>MPSQLSPRVGLVYTLTPSTTLHAGFACYFTPAPFELVSSSAKRTSLIAAMRTGGWSCIRSACSACSR</sequence>
<name>A0A1I9YQ76_9BURK</name>
<reference evidence="1" key="1">
    <citation type="submission" date="2016-09" db="EMBL/GenBank/DDBJ databases">
        <title>The Complete Genome of Burkholderia sprentiae wsm5005.</title>
        <authorList>
            <person name="De Meyer S."/>
            <person name="Wang P."/>
            <person name="Terpolilli J."/>
        </authorList>
    </citation>
    <scope>NUCLEOTIDE SEQUENCE [LARGE SCALE GENOMIC DNA]</scope>
    <source>
        <strain evidence="1">WSM5005</strain>
    </source>
</reference>
<dbReference type="STRING" id="754502.BJG93_23590"/>
<dbReference type="EMBL" id="CP017562">
    <property type="protein sequence ID" value="APA88357.1"/>
    <property type="molecule type" value="Genomic_DNA"/>
</dbReference>
<dbReference type="AlphaFoldDB" id="A0A1I9YQ76"/>
<gene>
    <name evidence="1" type="ORF">BJG93_23590</name>
</gene>
<evidence type="ECO:0000313" key="1">
    <source>
        <dbReference type="EMBL" id="APA88357.1"/>
    </source>
</evidence>
<proteinExistence type="predicted"/>
<protein>
    <submittedName>
        <fullName evidence="1">Uncharacterized protein</fullName>
    </submittedName>
</protein>
<accession>A0A1I9YQ76</accession>